<gene>
    <name evidence="2" type="ORF">FEN17_04670</name>
</gene>
<dbReference type="SUPFAM" id="SSF159888">
    <property type="entry name" value="YdhG-like"/>
    <property type="match status" value="1"/>
</dbReference>
<reference evidence="2 3" key="1">
    <citation type="submission" date="2019-05" db="EMBL/GenBank/DDBJ databases">
        <authorList>
            <person name="Qu J.-H."/>
        </authorList>
    </citation>
    <scope>NUCLEOTIDE SEQUENCE [LARGE SCALE GENOMIC DNA]</scope>
    <source>
        <strain evidence="2 3">T17</strain>
    </source>
</reference>
<dbReference type="Gene3D" id="3.90.1150.200">
    <property type="match status" value="1"/>
</dbReference>
<organism evidence="2 3">
    <name type="scientific">Dyadobacter luticola</name>
    <dbReference type="NCBI Taxonomy" id="1979387"/>
    <lineage>
        <taxon>Bacteria</taxon>
        <taxon>Pseudomonadati</taxon>
        <taxon>Bacteroidota</taxon>
        <taxon>Cytophagia</taxon>
        <taxon>Cytophagales</taxon>
        <taxon>Spirosomataceae</taxon>
        <taxon>Dyadobacter</taxon>
    </lineage>
</organism>
<sequence length="194" mass="22388">METNPKVDWYFEKAGKWQNEVAKLRTIILGCGLAEELKWGCPCYTEHKNNIVLIHTFNEYCALLFFKGVLLKDTEGILVQQTENVQAARQIRFTSLQQINDLEVILKAHIFEAIEVERAGLKVEMKKTTEFNTPEEFQIKLNENPALKSAFEALTPGRQRGYLLHFSQAKQAKTREARIEKNIDRIFEGKGLED</sequence>
<keyword evidence="3" id="KW-1185">Reference proteome</keyword>
<protein>
    <recommendedName>
        <fullName evidence="1">YdhG-like domain-containing protein</fullName>
    </recommendedName>
</protein>
<dbReference type="EMBL" id="VCEJ01000002">
    <property type="protein sequence ID" value="TLV02911.1"/>
    <property type="molecule type" value="Genomic_DNA"/>
</dbReference>
<feature type="domain" description="YdhG-like" evidence="1">
    <location>
        <begin position="17"/>
        <end position="113"/>
    </location>
</feature>
<evidence type="ECO:0000313" key="2">
    <source>
        <dbReference type="EMBL" id="TLV02911.1"/>
    </source>
</evidence>
<dbReference type="Pfam" id="PF08818">
    <property type="entry name" value="DUF1801"/>
    <property type="match status" value="1"/>
</dbReference>
<evidence type="ECO:0000259" key="1">
    <source>
        <dbReference type="Pfam" id="PF08818"/>
    </source>
</evidence>
<dbReference type="PIRSF" id="PIRSF021308">
    <property type="entry name" value="UCP021308"/>
    <property type="match status" value="1"/>
</dbReference>
<dbReference type="InterPro" id="IPR016786">
    <property type="entry name" value="YdeI_bac"/>
</dbReference>
<dbReference type="Proteomes" id="UP000306402">
    <property type="component" value="Unassembled WGS sequence"/>
</dbReference>
<name>A0A5R9L3C5_9BACT</name>
<dbReference type="Pfam" id="PF13376">
    <property type="entry name" value="OmdA"/>
    <property type="match status" value="1"/>
</dbReference>
<dbReference type="RefSeq" id="WP_138364120.1">
    <property type="nucleotide sequence ID" value="NZ_VCEJ01000002.1"/>
</dbReference>
<dbReference type="AlphaFoldDB" id="A0A5R9L3C5"/>
<evidence type="ECO:0000313" key="3">
    <source>
        <dbReference type="Proteomes" id="UP000306402"/>
    </source>
</evidence>
<dbReference type="OrthoDB" id="9800461at2"/>
<dbReference type="InterPro" id="IPR014922">
    <property type="entry name" value="YdhG-like"/>
</dbReference>
<comment type="caution">
    <text evidence="2">The sequence shown here is derived from an EMBL/GenBank/DDBJ whole genome shotgun (WGS) entry which is preliminary data.</text>
</comment>
<accession>A0A5R9L3C5</accession>
<proteinExistence type="predicted"/>